<reference evidence="2" key="1">
    <citation type="submission" date="2021-02" db="EMBL/GenBank/DDBJ databases">
        <authorList>
            <person name="Nowell W R."/>
        </authorList>
    </citation>
    <scope>NUCLEOTIDE SEQUENCE</scope>
</reference>
<dbReference type="Proteomes" id="UP000663865">
    <property type="component" value="Unassembled WGS sequence"/>
</dbReference>
<accession>A0A821EMW0</accession>
<evidence type="ECO:0000313" key="2">
    <source>
        <dbReference type="EMBL" id="CAF4636577.1"/>
    </source>
</evidence>
<evidence type="ECO:0000313" key="1">
    <source>
        <dbReference type="EMBL" id="CAF3730811.1"/>
    </source>
</evidence>
<name>A0A821EMW0_9BILA</name>
<sequence length="122" mass="14264">MGFGIGLIHLGSANLCNARQITAIYIEEIKGINDFHFILVVCPYLKYFKVKRLNNMNIHCVLRTILKDIKNRRTCSIRSLSFNVPAADDRTIEDLQEMIIKEQLLFQFTIKRISDNIYLQWT</sequence>
<comment type="caution">
    <text evidence="2">The sequence shown here is derived from an EMBL/GenBank/DDBJ whole genome shotgun (WGS) entry which is preliminary data.</text>
</comment>
<dbReference type="EMBL" id="CAJNYV010005221">
    <property type="protein sequence ID" value="CAF3730811.1"/>
    <property type="molecule type" value="Genomic_DNA"/>
</dbReference>
<dbReference type="AlphaFoldDB" id="A0A821EMW0"/>
<organism evidence="2 3">
    <name type="scientific">Rotaria socialis</name>
    <dbReference type="NCBI Taxonomy" id="392032"/>
    <lineage>
        <taxon>Eukaryota</taxon>
        <taxon>Metazoa</taxon>
        <taxon>Spiralia</taxon>
        <taxon>Gnathifera</taxon>
        <taxon>Rotifera</taxon>
        <taxon>Eurotatoria</taxon>
        <taxon>Bdelloidea</taxon>
        <taxon>Philodinida</taxon>
        <taxon>Philodinidae</taxon>
        <taxon>Rotaria</taxon>
    </lineage>
</organism>
<dbReference type="Proteomes" id="UP000663838">
    <property type="component" value="Unassembled WGS sequence"/>
</dbReference>
<dbReference type="EMBL" id="CAJOBS010000750">
    <property type="protein sequence ID" value="CAF4636577.1"/>
    <property type="molecule type" value="Genomic_DNA"/>
</dbReference>
<gene>
    <name evidence="1" type="ORF">KIK155_LOCUS28556</name>
    <name evidence="2" type="ORF">TOA249_LOCUS12965</name>
</gene>
<protein>
    <submittedName>
        <fullName evidence="2">Uncharacterized protein</fullName>
    </submittedName>
</protein>
<proteinExistence type="predicted"/>
<evidence type="ECO:0000313" key="3">
    <source>
        <dbReference type="Proteomes" id="UP000663838"/>
    </source>
</evidence>